<evidence type="ECO:0000313" key="2">
    <source>
        <dbReference type="Proteomes" id="UP001172680"/>
    </source>
</evidence>
<comment type="caution">
    <text evidence="1">The sequence shown here is derived from an EMBL/GenBank/DDBJ whole genome shotgun (WGS) entry which is preliminary data.</text>
</comment>
<reference evidence="1" key="1">
    <citation type="submission" date="2022-10" db="EMBL/GenBank/DDBJ databases">
        <title>Culturing micro-colonial fungi from biological soil crusts in the Mojave desert and describing Neophaeococcomyces mojavensis, and introducing the new genera and species Taxawa tesnikishii.</title>
        <authorList>
            <person name="Kurbessoian T."/>
            <person name="Stajich J.E."/>
        </authorList>
    </citation>
    <scope>NUCLEOTIDE SEQUENCE</scope>
    <source>
        <strain evidence="1">JES_115</strain>
    </source>
</reference>
<protein>
    <submittedName>
        <fullName evidence="1">Uncharacterized protein</fullName>
    </submittedName>
</protein>
<organism evidence="1 2">
    <name type="scientific">Coniosporium tulheliwenetii</name>
    <dbReference type="NCBI Taxonomy" id="3383036"/>
    <lineage>
        <taxon>Eukaryota</taxon>
        <taxon>Fungi</taxon>
        <taxon>Dikarya</taxon>
        <taxon>Ascomycota</taxon>
        <taxon>Pezizomycotina</taxon>
        <taxon>Dothideomycetes</taxon>
        <taxon>Dothideomycetes incertae sedis</taxon>
        <taxon>Coniosporium</taxon>
    </lineage>
</organism>
<accession>A0ACC2Z091</accession>
<dbReference type="Proteomes" id="UP001172680">
    <property type="component" value="Unassembled WGS sequence"/>
</dbReference>
<proteinExistence type="predicted"/>
<sequence>MSIPARRTTERQWHQHLTVDLLAYVLNRSIFHPFIAWLIPLSLRAKVTPYDAPSMILAIAWAVITTIYTILAYIDRRVAYGLPREVDLEEEVIVITGGASGLGALIAEVYGLRGASVAVLDVKEPEGEVNGVDFYKCDVGDCGQVERAAKQIERDLGTPTILINNAGIMHGKPLLQLSPAEITQTLNVNLLSHFHTLQTFLPGMLSEGRGTIVTISSVLAHIGAANLSDYTASKAALLALHASLAAELAQHPDPAARDIKTILVTPGQLGTRMFERVRTPSAFLAPVVEPNELAREIIGLVDRGESGVVALPLYARWIWLWGCLPVGVKRVVRRVGGIDTAMAPLGKGRGRRIDESRMAESD</sequence>
<keyword evidence="2" id="KW-1185">Reference proteome</keyword>
<dbReference type="EMBL" id="JAPDRP010000016">
    <property type="protein sequence ID" value="KAJ9640931.1"/>
    <property type="molecule type" value="Genomic_DNA"/>
</dbReference>
<gene>
    <name evidence="1" type="ORF">H2199_005599</name>
</gene>
<evidence type="ECO:0000313" key="1">
    <source>
        <dbReference type="EMBL" id="KAJ9640931.1"/>
    </source>
</evidence>
<name>A0ACC2Z091_9PEZI</name>